<accession>A0A1B2M027</accession>
<proteinExistence type="predicted"/>
<keyword evidence="2" id="KW-1185">Reference proteome</keyword>
<dbReference type="AlphaFoldDB" id="A0A1B2M027"/>
<dbReference type="STRING" id="1789224.BFG52_09415"/>
<protein>
    <submittedName>
        <fullName evidence="1">Uncharacterized protein</fullName>
    </submittedName>
</protein>
<dbReference type="RefSeq" id="WP_067555192.1">
    <property type="nucleotide sequence ID" value="NZ_CP016895.1"/>
</dbReference>
<organism evidence="1 2">
    <name type="scientific">Acinetobacter larvae</name>
    <dbReference type="NCBI Taxonomy" id="1789224"/>
    <lineage>
        <taxon>Bacteria</taxon>
        <taxon>Pseudomonadati</taxon>
        <taxon>Pseudomonadota</taxon>
        <taxon>Gammaproteobacteria</taxon>
        <taxon>Moraxellales</taxon>
        <taxon>Moraxellaceae</taxon>
        <taxon>Acinetobacter</taxon>
    </lineage>
</organism>
<dbReference type="EMBL" id="CP016895">
    <property type="protein sequence ID" value="AOA58547.1"/>
    <property type="molecule type" value="Genomic_DNA"/>
</dbReference>
<dbReference type="KEGG" id="ala:BFG52_09415"/>
<sequence>MNDVENEILAQQQDQLDANKEKTSDYTAAINPDPIDVVELVLDAGKLVVESGKEIVTTIVEHIDFNF</sequence>
<gene>
    <name evidence="1" type="ORF">BFG52_09415</name>
</gene>
<evidence type="ECO:0000313" key="1">
    <source>
        <dbReference type="EMBL" id="AOA58547.1"/>
    </source>
</evidence>
<name>A0A1B2M027_9GAMM</name>
<evidence type="ECO:0000313" key="2">
    <source>
        <dbReference type="Proteomes" id="UP000093391"/>
    </source>
</evidence>
<dbReference type="Proteomes" id="UP000093391">
    <property type="component" value="Chromosome"/>
</dbReference>
<reference evidence="2" key="1">
    <citation type="submission" date="2016-08" db="EMBL/GenBank/DDBJ databases">
        <authorList>
            <person name="Liu S."/>
        </authorList>
    </citation>
    <scope>NUCLEOTIDE SEQUENCE [LARGE SCALE GENOMIC DNA]</scope>
    <source>
        <strain evidence="2">BRTC-1</strain>
    </source>
</reference>